<sequence>MGLKGAAVLVTGASSGIGEATALAFASRRARLCLCARRLDRLQAVAEGCRAAGAVEVVTRKADVGRPAEARGFVATALQHFDRIDVLVNNAGFGWRGRLSDMPEDQVQALVDTNIKGVIWTTQAALPHMLEANSGVIINVASVVGFRAVPYSAVYSASKHAVVGLSHALRGELSGTGVKVSAVYPGTTATEFFRGEEPGGLISHSPGWVARAIVRTARWPRRDVIIAPYRLVQLAEPVAGGLLDHVLGEARRRQNPRLRETPTSS</sequence>
<comment type="similarity">
    <text evidence="1 3">Belongs to the short-chain dehydrogenases/reductases (SDR) family.</text>
</comment>
<gene>
    <name evidence="4" type="ORF">JF922_16900</name>
</gene>
<keyword evidence="2" id="KW-0560">Oxidoreductase</keyword>
<dbReference type="Pfam" id="PF00106">
    <property type="entry name" value="adh_short"/>
    <property type="match status" value="1"/>
</dbReference>
<dbReference type="CDD" id="cd05233">
    <property type="entry name" value="SDR_c"/>
    <property type="match status" value="1"/>
</dbReference>
<comment type="caution">
    <text evidence="4">The sequence shown here is derived from an EMBL/GenBank/DDBJ whole genome shotgun (WGS) entry which is preliminary data.</text>
</comment>
<dbReference type="Gene3D" id="3.40.50.720">
    <property type="entry name" value="NAD(P)-binding Rossmann-like Domain"/>
    <property type="match status" value="1"/>
</dbReference>
<evidence type="ECO:0000256" key="3">
    <source>
        <dbReference type="RuleBase" id="RU000363"/>
    </source>
</evidence>
<dbReference type="PANTHER" id="PTHR44196">
    <property type="entry name" value="DEHYDROGENASE/REDUCTASE SDR FAMILY MEMBER 7B"/>
    <property type="match status" value="1"/>
</dbReference>
<dbReference type="Proteomes" id="UP000612893">
    <property type="component" value="Unassembled WGS sequence"/>
</dbReference>
<organism evidence="4 5">
    <name type="scientific">Candidatus Nephthysia bennettiae</name>
    <dbReference type="NCBI Taxonomy" id="3127016"/>
    <lineage>
        <taxon>Bacteria</taxon>
        <taxon>Bacillati</taxon>
        <taxon>Candidatus Dormiibacterota</taxon>
        <taxon>Candidatus Dormibacteria</taxon>
        <taxon>Candidatus Dormibacterales</taxon>
        <taxon>Candidatus Dormibacteraceae</taxon>
        <taxon>Candidatus Nephthysia</taxon>
    </lineage>
</organism>
<accession>A0A934K1B4</accession>
<dbReference type="PIRSF" id="PIRSF000126">
    <property type="entry name" value="11-beta-HSD1"/>
    <property type="match status" value="1"/>
</dbReference>
<dbReference type="SUPFAM" id="SSF51735">
    <property type="entry name" value="NAD(P)-binding Rossmann-fold domains"/>
    <property type="match status" value="1"/>
</dbReference>
<dbReference type="InterPro" id="IPR036291">
    <property type="entry name" value="NAD(P)-bd_dom_sf"/>
</dbReference>
<evidence type="ECO:0000313" key="4">
    <source>
        <dbReference type="EMBL" id="MBJ7599741.1"/>
    </source>
</evidence>
<protein>
    <submittedName>
        <fullName evidence="4">SDR family NAD(P)-dependent oxidoreductase</fullName>
    </submittedName>
</protein>
<dbReference type="RefSeq" id="WP_338203343.1">
    <property type="nucleotide sequence ID" value="NZ_JAEKNR010000170.1"/>
</dbReference>
<dbReference type="PRINTS" id="PR00080">
    <property type="entry name" value="SDRFAMILY"/>
</dbReference>
<keyword evidence="5" id="KW-1185">Reference proteome</keyword>
<evidence type="ECO:0000313" key="5">
    <source>
        <dbReference type="Proteomes" id="UP000612893"/>
    </source>
</evidence>
<dbReference type="AlphaFoldDB" id="A0A934K1B4"/>
<dbReference type="GO" id="GO:0016491">
    <property type="term" value="F:oxidoreductase activity"/>
    <property type="evidence" value="ECO:0007669"/>
    <property type="project" value="UniProtKB-KW"/>
</dbReference>
<dbReference type="InterPro" id="IPR020904">
    <property type="entry name" value="Sc_DH/Rdtase_CS"/>
</dbReference>
<dbReference type="EMBL" id="JAEKNR010000170">
    <property type="protein sequence ID" value="MBJ7599741.1"/>
    <property type="molecule type" value="Genomic_DNA"/>
</dbReference>
<dbReference type="PRINTS" id="PR00081">
    <property type="entry name" value="GDHRDH"/>
</dbReference>
<evidence type="ECO:0000256" key="1">
    <source>
        <dbReference type="ARBA" id="ARBA00006484"/>
    </source>
</evidence>
<dbReference type="InterPro" id="IPR002347">
    <property type="entry name" value="SDR_fam"/>
</dbReference>
<dbReference type="PANTHER" id="PTHR44196:SF1">
    <property type="entry name" value="DEHYDROGENASE_REDUCTASE SDR FAMILY MEMBER 7B"/>
    <property type="match status" value="1"/>
</dbReference>
<evidence type="ECO:0000256" key="2">
    <source>
        <dbReference type="ARBA" id="ARBA00023002"/>
    </source>
</evidence>
<proteinExistence type="inferred from homology"/>
<reference evidence="4" key="1">
    <citation type="submission" date="2020-10" db="EMBL/GenBank/DDBJ databases">
        <title>Ca. Dormibacterota MAGs.</title>
        <authorList>
            <person name="Montgomery K."/>
        </authorList>
    </citation>
    <scope>NUCLEOTIDE SEQUENCE [LARGE SCALE GENOMIC DNA]</scope>
    <source>
        <strain evidence="4">SC8812_S17_10</strain>
    </source>
</reference>
<dbReference type="PROSITE" id="PS00061">
    <property type="entry name" value="ADH_SHORT"/>
    <property type="match status" value="1"/>
</dbReference>
<name>A0A934K1B4_9BACT</name>